<reference evidence="2" key="1">
    <citation type="journal article" date="2015" name="Nature">
        <title>Complex archaea that bridge the gap between prokaryotes and eukaryotes.</title>
        <authorList>
            <person name="Spang A."/>
            <person name="Saw J.H."/>
            <person name="Jorgensen S.L."/>
            <person name="Zaremba-Niedzwiedzka K."/>
            <person name="Martijn J."/>
            <person name="Lind A.E."/>
            <person name="van Eijk R."/>
            <person name="Schleper C."/>
            <person name="Guy L."/>
            <person name="Ettema T.J."/>
        </authorList>
    </citation>
    <scope>NUCLEOTIDE SEQUENCE</scope>
</reference>
<proteinExistence type="predicted"/>
<evidence type="ECO:0000256" key="1">
    <source>
        <dbReference type="SAM" id="Coils"/>
    </source>
</evidence>
<accession>A0A0F8WYN0</accession>
<sequence length="363" mass="40437">GTAVCKNFVSIAGPQGGNLFDALTTPDSPTQFYGRFDEIPFTTATNPPISQYKVFYHIYAGKDFPAYYQVYLRGTGGSFYQDASFRRIVAQGFIKAGDYFTETRDLTAPSGYQEMCIIVNGQEECGFKQVSTSFGVNYITEQYVASQATQTDITSEAACISGTPSVYSLLSPNLQAGLGEITNPAIYNRGITRICATNNPGLGTDGFVNPEDMRWQRVGHCGNTKIQCWLDTDSVRDTIRNTNIQNEIIDDVTGNYLEQLQREGGFLSDKQFEELVEEINKEKRNLEKINKINENMDKIFFEHEKGYLILLRADAYKALALTSYYSREPPEATTPPSTGDEAGLISGFLKFPIFLFEDGVNDV</sequence>
<gene>
    <name evidence="2" type="ORF">LCGC14_3009190</name>
</gene>
<feature type="non-terminal residue" evidence="2">
    <location>
        <position position="363"/>
    </location>
</feature>
<protein>
    <submittedName>
        <fullName evidence="2">Uncharacterized protein</fullName>
    </submittedName>
</protein>
<feature type="non-terminal residue" evidence="2">
    <location>
        <position position="1"/>
    </location>
</feature>
<keyword evidence="1" id="KW-0175">Coiled coil</keyword>
<dbReference type="EMBL" id="LAZR01062235">
    <property type="protein sequence ID" value="KKK61952.1"/>
    <property type="molecule type" value="Genomic_DNA"/>
</dbReference>
<dbReference type="AlphaFoldDB" id="A0A0F8WYN0"/>
<feature type="coiled-coil region" evidence="1">
    <location>
        <begin position="269"/>
        <end position="299"/>
    </location>
</feature>
<organism evidence="2">
    <name type="scientific">marine sediment metagenome</name>
    <dbReference type="NCBI Taxonomy" id="412755"/>
    <lineage>
        <taxon>unclassified sequences</taxon>
        <taxon>metagenomes</taxon>
        <taxon>ecological metagenomes</taxon>
    </lineage>
</organism>
<evidence type="ECO:0000313" key="2">
    <source>
        <dbReference type="EMBL" id="KKK61952.1"/>
    </source>
</evidence>
<comment type="caution">
    <text evidence="2">The sequence shown here is derived from an EMBL/GenBank/DDBJ whole genome shotgun (WGS) entry which is preliminary data.</text>
</comment>
<name>A0A0F8WYN0_9ZZZZ</name>